<evidence type="ECO:0000256" key="2">
    <source>
        <dbReference type="SAM" id="Phobius"/>
    </source>
</evidence>
<feature type="transmembrane region" description="Helical" evidence="2">
    <location>
        <begin position="110"/>
        <end position="135"/>
    </location>
</feature>
<protein>
    <recommendedName>
        <fullName evidence="5">Fucose-specific lectin</fullName>
    </recommendedName>
</protein>
<gene>
    <name evidence="3" type="ORF">TWF694_010068</name>
</gene>
<dbReference type="SUPFAM" id="SSF89372">
    <property type="entry name" value="Fucose-specific lectin"/>
    <property type="match status" value="1"/>
</dbReference>
<feature type="compositionally biased region" description="Gly residues" evidence="1">
    <location>
        <begin position="72"/>
        <end position="84"/>
    </location>
</feature>
<feature type="region of interest" description="Disordered" evidence="1">
    <location>
        <begin position="137"/>
        <end position="176"/>
    </location>
</feature>
<evidence type="ECO:0000313" key="3">
    <source>
        <dbReference type="EMBL" id="KAK6538485.1"/>
    </source>
</evidence>
<keyword evidence="2" id="KW-1133">Transmembrane helix</keyword>
<comment type="caution">
    <text evidence="3">The sequence shown here is derived from an EMBL/GenBank/DDBJ whole genome shotgun (WGS) entry which is preliminary data.</text>
</comment>
<evidence type="ECO:0008006" key="5">
    <source>
        <dbReference type="Google" id="ProtNLM"/>
    </source>
</evidence>
<evidence type="ECO:0000313" key="4">
    <source>
        <dbReference type="Proteomes" id="UP001365542"/>
    </source>
</evidence>
<name>A0AAV9X9Y8_9PEZI</name>
<keyword evidence="2" id="KW-0472">Membrane</keyword>
<proteinExistence type="predicted"/>
<accession>A0AAV9X9Y8</accession>
<dbReference type="AlphaFoldDB" id="A0AAV9X9Y8"/>
<feature type="region of interest" description="Disordered" evidence="1">
    <location>
        <begin position="71"/>
        <end position="93"/>
    </location>
</feature>
<feature type="compositionally biased region" description="Low complexity" evidence="1">
    <location>
        <begin position="141"/>
        <end position="171"/>
    </location>
</feature>
<sequence>MANRHSEQAGLEVVSVQPAEKIIQQVEHTTHDAAYSSPIPVAAEQQLPQANAQYNPHPPIDPRYAQYNQQGYPGGGGAGGGYGGNPQFNGSGPAPEFIPERRICGLKRSLFITLAVVIGIIIAAAVGGGVGGALASKNNKSSGSSSDSQTTTSAPSTSTTGAPTSTTSAGPQYATPGTFAAVKSSTSGEDDYNSISYLFQDINTPDIYLWTIIKGQDWVEIGKIEGLDPPPKANSSFGAIQAPDSDTISIYYAADNGTLFDASGSSTGTNWQNGVMARRTNYGILVSEGSGIAATWWGLKGQNGPGYSSRVYYVDSAAARIRELAFDNNKNPQWFVTNQEFETCSPTAKIGLAHLPPNATSSDRETVHLFYQTTVGDLRHYPGYDGAWDIENAETISQSTVPDNAYLASSIYTDESTNCTLHVWFLDASARLSVLTGQGQSTRTHPTFENIGTFSQRNLVTGFTSSYISDGQIPGGSLAAVGWVENEEQVRVYFRANLAKNQNEDGAVEIAGTNGWASKVLPELLLGV</sequence>
<dbReference type="Proteomes" id="UP001365542">
    <property type="component" value="Unassembled WGS sequence"/>
</dbReference>
<keyword evidence="4" id="KW-1185">Reference proteome</keyword>
<dbReference type="Gene3D" id="2.120.10.70">
    <property type="entry name" value="Fucose-specific lectin"/>
    <property type="match status" value="1"/>
</dbReference>
<reference evidence="3 4" key="1">
    <citation type="submission" date="2019-10" db="EMBL/GenBank/DDBJ databases">
        <authorList>
            <person name="Palmer J.M."/>
        </authorList>
    </citation>
    <scope>NUCLEOTIDE SEQUENCE [LARGE SCALE GENOMIC DNA]</scope>
    <source>
        <strain evidence="3 4">TWF694</strain>
    </source>
</reference>
<evidence type="ECO:0000256" key="1">
    <source>
        <dbReference type="SAM" id="MobiDB-lite"/>
    </source>
</evidence>
<organism evidence="3 4">
    <name type="scientific">Orbilia ellipsospora</name>
    <dbReference type="NCBI Taxonomy" id="2528407"/>
    <lineage>
        <taxon>Eukaryota</taxon>
        <taxon>Fungi</taxon>
        <taxon>Dikarya</taxon>
        <taxon>Ascomycota</taxon>
        <taxon>Pezizomycotina</taxon>
        <taxon>Orbiliomycetes</taxon>
        <taxon>Orbiliales</taxon>
        <taxon>Orbiliaceae</taxon>
        <taxon>Orbilia</taxon>
    </lineage>
</organism>
<keyword evidence="2" id="KW-0812">Transmembrane</keyword>
<dbReference type="EMBL" id="JAVHJO010000007">
    <property type="protein sequence ID" value="KAK6538485.1"/>
    <property type="molecule type" value="Genomic_DNA"/>
</dbReference>